<keyword evidence="3" id="KW-1185">Reference proteome</keyword>
<comment type="caution">
    <text evidence="2">The sequence shown here is derived from an EMBL/GenBank/DDBJ whole genome shotgun (WGS) entry which is preliminary data.</text>
</comment>
<evidence type="ECO:0008006" key="4">
    <source>
        <dbReference type="Google" id="ProtNLM"/>
    </source>
</evidence>
<organism evidence="2 3">
    <name type="scientific">Polyangium jinanense</name>
    <dbReference type="NCBI Taxonomy" id="2829994"/>
    <lineage>
        <taxon>Bacteria</taxon>
        <taxon>Pseudomonadati</taxon>
        <taxon>Myxococcota</taxon>
        <taxon>Polyangia</taxon>
        <taxon>Polyangiales</taxon>
        <taxon>Polyangiaceae</taxon>
        <taxon>Polyangium</taxon>
    </lineage>
</organism>
<keyword evidence="1" id="KW-0732">Signal</keyword>
<evidence type="ECO:0000313" key="2">
    <source>
        <dbReference type="EMBL" id="MDC3987527.1"/>
    </source>
</evidence>
<dbReference type="EMBL" id="JAGTJJ010000054">
    <property type="protein sequence ID" value="MDC3987527.1"/>
    <property type="molecule type" value="Genomic_DNA"/>
</dbReference>
<gene>
    <name evidence="2" type="ORF">KEG57_44080</name>
</gene>
<accession>A0A9X3XC10</accession>
<feature type="signal peptide" evidence="1">
    <location>
        <begin position="1"/>
        <end position="32"/>
    </location>
</feature>
<protein>
    <recommendedName>
        <fullName evidence="4">Secreted protein</fullName>
    </recommendedName>
</protein>
<proteinExistence type="predicted"/>
<sequence length="224" mass="23082">MREKRPRPRRSTALVTTFTTGCVLACAGTAIAAEGVPNAQGEDAAEARRALYEALSAPPKGYVRTLAGLSFGGGLRFNNPYRLATQLGASAESPSATAPFTTLMGALAFGPPDGLQHGGMLGVTFALRGVGQTVLTPGYVLMYRGPGRLLAYGRVGPEILLSPDLNVGLTAAGGGAFFVTGGLGLVLDVAGSLFYGASTWEKKYPAYPVLSASLGLIVDVEFLP</sequence>
<dbReference type="AlphaFoldDB" id="A0A9X3XC10"/>
<dbReference type="RefSeq" id="WP_272423008.1">
    <property type="nucleotide sequence ID" value="NZ_JAGTJJ010000054.1"/>
</dbReference>
<evidence type="ECO:0000256" key="1">
    <source>
        <dbReference type="SAM" id="SignalP"/>
    </source>
</evidence>
<dbReference type="PROSITE" id="PS51257">
    <property type="entry name" value="PROKAR_LIPOPROTEIN"/>
    <property type="match status" value="1"/>
</dbReference>
<feature type="chain" id="PRO_5040930108" description="Secreted protein" evidence="1">
    <location>
        <begin position="33"/>
        <end position="224"/>
    </location>
</feature>
<dbReference type="Proteomes" id="UP001151081">
    <property type="component" value="Unassembled WGS sequence"/>
</dbReference>
<name>A0A9X3XC10_9BACT</name>
<reference evidence="2 3" key="1">
    <citation type="submission" date="2021-04" db="EMBL/GenBank/DDBJ databases">
        <title>Genome analysis of Polyangium sp.</title>
        <authorList>
            <person name="Li Y."/>
            <person name="Wang J."/>
        </authorList>
    </citation>
    <scope>NUCLEOTIDE SEQUENCE [LARGE SCALE GENOMIC DNA]</scope>
    <source>
        <strain evidence="2 3">SDU14</strain>
    </source>
</reference>
<evidence type="ECO:0000313" key="3">
    <source>
        <dbReference type="Proteomes" id="UP001151081"/>
    </source>
</evidence>